<dbReference type="AlphaFoldDB" id="A0A292YDC5"/>
<dbReference type="CDD" id="cd07042">
    <property type="entry name" value="STAS_SulP_like_sulfate_transporter"/>
    <property type="match status" value="1"/>
</dbReference>
<feature type="domain" description="STAS" evidence="6">
    <location>
        <begin position="385"/>
        <end position="474"/>
    </location>
</feature>
<dbReference type="OrthoDB" id="9771198at2"/>
<dbReference type="InterPro" id="IPR036513">
    <property type="entry name" value="STAS_dom_sf"/>
</dbReference>
<evidence type="ECO:0000256" key="5">
    <source>
        <dbReference type="SAM" id="Phobius"/>
    </source>
</evidence>
<feature type="transmembrane region" description="Helical" evidence="5">
    <location>
        <begin position="167"/>
        <end position="188"/>
    </location>
</feature>
<evidence type="ECO:0000259" key="6">
    <source>
        <dbReference type="PROSITE" id="PS50801"/>
    </source>
</evidence>
<sequence>MFSKILQNYNAKSAKNDILAGMVTSVALVPEVVGFALIAGISPVIGLYTAFILGFIAATIGGKPGLISAAAGSIAVVVVSLVKNYGVEYLFWAVMLAGIIQILIGVFKLAKFIRLVPMPVVYGFVNGLAIVIATSQFEFFENNIWVYIFVTLTMAIMYFGPKYIKGVPAGLIAIVLITAITCFFHIHIKTVGDLADIKGNFPHFHIPMAPLNFETIKIILPYSVIIALVGLIETLLTMEVLEEMDGERGNGNKEAIAQGIGNTACGFFGATAGCAMIGQTIVNHTSGGRGRLSGITAAVMIILYVVFLSKLISIVPLAVLIGIMFMVSIATFEWASIDKIKRMPKEDAFVLIFTTIVTIFTDLAIAVISGVIISALVFAWKHAKVYAKTKMEGDKKIYEFEGPLFFGSARSFLESFDVKNDPNEVIMDFKNVRVMDSSGVEAIDKITKRYLEAGKKLTIRHLSNECKKLLDTAGPYCTYEEDDPKYKVAIDPEKIKEN</sequence>
<dbReference type="Gene3D" id="3.30.750.24">
    <property type="entry name" value="STAS domain"/>
    <property type="match status" value="1"/>
</dbReference>
<dbReference type="EMBL" id="BDME01000001">
    <property type="protein sequence ID" value="GAX87403.1"/>
    <property type="molecule type" value="Genomic_DNA"/>
</dbReference>
<dbReference type="Proteomes" id="UP000217944">
    <property type="component" value="Unassembled WGS sequence"/>
</dbReference>
<dbReference type="InterPro" id="IPR002645">
    <property type="entry name" value="STAS_dom"/>
</dbReference>
<feature type="transmembrane region" description="Helical" evidence="5">
    <location>
        <begin position="288"/>
        <end position="307"/>
    </location>
</feature>
<feature type="transmembrane region" description="Helical" evidence="5">
    <location>
        <begin position="314"/>
        <end position="337"/>
    </location>
</feature>
<evidence type="ECO:0000256" key="1">
    <source>
        <dbReference type="ARBA" id="ARBA00004141"/>
    </source>
</evidence>
<evidence type="ECO:0000256" key="2">
    <source>
        <dbReference type="ARBA" id="ARBA00022692"/>
    </source>
</evidence>
<dbReference type="GO" id="GO:0016020">
    <property type="term" value="C:membrane"/>
    <property type="evidence" value="ECO:0007669"/>
    <property type="project" value="UniProtKB-SubCell"/>
</dbReference>
<evidence type="ECO:0000313" key="8">
    <source>
        <dbReference type="Proteomes" id="UP000217944"/>
    </source>
</evidence>
<protein>
    <submittedName>
        <fullName evidence="7">Sulfate permease, SulP family</fullName>
    </submittedName>
</protein>
<comment type="caution">
    <text evidence="7">The sequence shown here is derived from an EMBL/GenBank/DDBJ whole genome shotgun (WGS) entry which is preliminary data.</text>
</comment>
<dbReference type="PANTHER" id="PTHR43310">
    <property type="entry name" value="SULFATE TRANSPORTER YBAR-RELATED"/>
    <property type="match status" value="1"/>
</dbReference>
<feature type="transmembrane region" description="Helical" evidence="5">
    <location>
        <begin position="143"/>
        <end position="160"/>
    </location>
</feature>
<evidence type="ECO:0000256" key="3">
    <source>
        <dbReference type="ARBA" id="ARBA00022989"/>
    </source>
</evidence>
<keyword evidence="3 5" id="KW-1133">Transmembrane helix</keyword>
<feature type="transmembrane region" description="Helical" evidence="5">
    <location>
        <begin position="89"/>
        <end position="107"/>
    </location>
</feature>
<dbReference type="PROSITE" id="PS50801">
    <property type="entry name" value="STAS"/>
    <property type="match status" value="1"/>
</dbReference>
<feature type="transmembrane region" description="Helical" evidence="5">
    <location>
        <begin position="65"/>
        <end position="83"/>
    </location>
</feature>
<evidence type="ECO:0000256" key="4">
    <source>
        <dbReference type="ARBA" id="ARBA00023136"/>
    </source>
</evidence>
<dbReference type="InterPro" id="IPR052706">
    <property type="entry name" value="Membrane-Transporter-like"/>
</dbReference>
<keyword evidence="8" id="KW-1185">Reference proteome</keyword>
<organism evidence="7 8">
    <name type="scientific">Lebetimonas natsushimae</name>
    <dbReference type="NCBI Taxonomy" id="1936991"/>
    <lineage>
        <taxon>Bacteria</taxon>
        <taxon>Pseudomonadati</taxon>
        <taxon>Campylobacterota</taxon>
        <taxon>Epsilonproteobacteria</taxon>
        <taxon>Nautiliales</taxon>
        <taxon>Nautiliaceae</taxon>
        <taxon>Lebetimonas</taxon>
    </lineage>
</organism>
<keyword evidence="4 5" id="KW-0472">Membrane</keyword>
<evidence type="ECO:0000313" key="7">
    <source>
        <dbReference type="EMBL" id="GAX87403.1"/>
    </source>
</evidence>
<feature type="transmembrane region" description="Helical" evidence="5">
    <location>
        <begin position="259"/>
        <end position="282"/>
    </location>
</feature>
<feature type="transmembrane region" description="Helical" evidence="5">
    <location>
        <begin position="32"/>
        <end position="58"/>
    </location>
</feature>
<dbReference type="Pfam" id="PF01740">
    <property type="entry name" value="STAS"/>
    <property type="match status" value="1"/>
</dbReference>
<dbReference type="SUPFAM" id="SSF52091">
    <property type="entry name" value="SpoIIaa-like"/>
    <property type="match status" value="1"/>
</dbReference>
<dbReference type="RefSeq" id="WP_096258542.1">
    <property type="nucleotide sequence ID" value="NZ_BDME01000001.1"/>
</dbReference>
<reference evidence="7 8" key="1">
    <citation type="journal article" date="2017" name="Syst. Appl. Microbiol.">
        <title>Lebetimonas natsushimae sp. nov., a novel strictly anaerobic, moderately thermophilic chemoautotroph isolated from a deep-sea hydrothermal vent polychaete nest in the Mid-Okinawa Trough.</title>
        <authorList>
            <person name="Nagata R."/>
            <person name="Takaki Y."/>
            <person name="Tame A."/>
            <person name="Nunoura T."/>
            <person name="Muto H."/>
            <person name="Mino S."/>
            <person name="Sawayama S."/>
            <person name="Takai K."/>
            <person name="Nakagawa S."/>
        </authorList>
    </citation>
    <scope>NUCLEOTIDE SEQUENCE [LARGE SCALE GENOMIC DNA]</scope>
    <source>
        <strain evidence="7 8">HS1857</strain>
    </source>
</reference>
<dbReference type="PANTHER" id="PTHR43310:SF1">
    <property type="entry name" value="SULFATE TRANSPORTER YBAR-RELATED"/>
    <property type="match status" value="1"/>
</dbReference>
<keyword evidence="2 5" id="KW-0812">Transmembrane</keyword>
<feature type="transmembrane region" description="Helical" evidence="5">
    <location>
        <begin position="349"/>
        <end position="380"/>
    </location>
</feature>
<accession>A0A292YDC5</accession>
<dbReference type="Pfam" id="PF00916">
    <property type="entry name" value="Sulfate_transp"/>
    <property type="match status" value="2"/>
</dbReference>
<proteinExistence type="predicted"/>
<feature type="transmembrane region" description="Helical" evidence="5">
    <location>
        <begin position="119"/>
        <end position="137"/>
    </location>
</feature>
<name>A0A292YDC5_9BACT</name>
<dbReference type="InterPro" id="IPR011547">
    <property type="entry name" value="SLC26A/SulP_dom"/>
</dbReference>
<gene>
    <name evidence="7" type="ORF">LNAT_P0698</name>
</gene>
<feature type="transmembrane region" description="Helical" evidence="5">
    <location>
        <begin position="218"/>
        <end position="238"/>
    </location>
</feature>
<comment type="subcellular location">
    <subcellularLocation>
        <location evidence="1">Membrane</location>
        <topology evidence="1">Multi-pass membrane protein</topology>
    </subcellularLocation>
</comment>